<evidence type="ECO:0000313" key="1">
    <source>
        <dbReference type="EMBL" id="CBY92566.1"/>
    </source>
</evidence>
<accession>E8ZHE5</accession>
<proteinExistence type="predicted"/>
<dbReference type="Proteomes" id="UP000008637">
    <property type="component" value="Chromosome"/>
</dbReference>
<dbReference type="KEGG" id="mha:HF1_05580"/>
<name>E8ZHE5_MYCHL</name>
<keyword evidence="2" id="KW-1185">Reference proteome</keyword>
<gene>
    <name evidence="1" type="ordered locus">HF1_05580</name>
</gene>
<sequence>MQFKALLSKIKEKLFKHKRILISSTCTTVLTSSIIPLINAHDKVALDDVSLREIMEALEIDDLASKLLIPPKDAVLVNKILEFENTHGCKIHFVHNDKQGSHYRVDNSFWADYSKSNSDIYERFVEIVGDDEIIRECKSRESNDKLWIRSKSKKWIFSLKDQSNNSLREWSNK</sequence>
<evidence type="ECO:0000313" key="2">
    <source>
        <dbReference type="Proteomes" id="UP000008637"/>
    </source>
</evidence>
<dbReference type="AlphaFoldDB" id="E8ZHE5"/>
<organism evidence="1 2">
    <name type="scientific">Mycoplasma haemofelis (strain Langford 1)</name>
    <name type="common">Haemobartonella felis</name>
    <dbReference type="NCBI Taxonomy" id="941640"/>
    <lineage>
        <taxon>Bacteria</taxon>
        <taxon>Bacillati</taxon>
        <taxon>Mycoplasmatota</taxon>
        <taxon>Mollicutes</taxon>
        <taxon>Mycoplasmataceae</taxon>
        <taxon>Mycoplasma</taxon>
    </lineage>
</organism>
<reference evidence="1 2" key="1">
    <citation type="journal article" date="2011" name="J. Bacteriol.">
        <title>Complete genome sequence of Mycoplasma haemofelis, a hemotropic mycoplasma.</title>
        <authorList>
            <person name="Barker E.N."/>
            <person name="Helps C.R."/>
            <person name="Peters I.R."/>
            <person name="Darby A.C."/>
            <person name="Radford A.D."/>
            <person name="Tasker S."/>
        </authorList>
    </citation>
    <scope>NUCLEOTIDE SEQUENCE [LARGE SCALE GENOMIC DNA]</scope>
    <source>
        <strain evidence="1 2">Langford 1</strain>
    </source>
</reference>
<dbReference type="HOGENOM" id="CLU_1530878_0_0_14"/>
<dbReference type="EMBL" id="FR773153">
    <property type="protein sequence ID" value="CBY92566.1"/>
    <property type="molecule type" value="Genomic_DNA"/>
</dbReference>
<protein>
    <submittedName>
        <fullName evidence="1">Uncharacterized protein</fullName>
    </submittedName>
</protein>